<reference evidence="1 2" key="1">
    <citation type="journal article" date="2015" name="Genome Announc.">
        <title>Draft Genome Sequence of Cyanobacterium Hassallia byssoidea Strain VB512170, Isolated from Monuments in India.</title>
        <authorList>
            <person name="Singh D."/>
            <person name="Chandrababunaidu M.M."/>
            <person name="Panda A."/>
            <person name="Sen D."/>
            <person name="Bhattacharyya S."/>
            <person name="Adhikary S.P."/>
            <person name="Tripathy S."/>
        </authorList>
    </citation>
    <scope>NUCLEOTIDE SEQUENCE [LARGE SCALE GENOMIC DNA]</scope>
    <source>
        <strain evidence="1 2">VB512170</strain>
    </source>
</reference>
<keyword evidence="2" id="KW-1185">Reference proteome</keyword>
<accession>A0A846HAW9</accession>
<evidence type="ECO:0000313" key="1">
    <source>
        <dbReference type="EMBL" id="NEU74486.1"/>
    </source>
</evidence>
<proteinExistence type="predicted"/>
<dbReference type="AlphaFoldDB" id="A0A846HAW9"/>
<protein>
    <submittedName>
        <fullName evidence="1">Uncharacterized protein</fullName>
    </submittedName>
</protein>
<organism evidence="1 2">
    <name type="scientific">Hassallia byssoidea VB512170</name>
    <dbReference type="NCBI Taxonomy" id="1304833"/>
    <lineage>
        <taxon>Bacteria</taxon>
        <taxon>Bacillati</taxon>
        <taxon>Cyanobacteriota</taxon>
        <taxon>Cyanophyceae</taxon>
        <taxon>Nostocales</taxon>
        <taxon>Tolypothrichaceae</taxon>
        <taxon>Hassallia</taxon>
    </lineage>
</organism>
<evidence type="ECO:0000313" key="2">
    <source>
        <dbReference type="Proteomes" id="UP000031549"/>
    </source>
</evidence>
<dbReference type="Proteomes" id="UP000031549">
    <property type="component" value="Unassembled WGS sequence"/>
</dbReference>
<gene>
    <name evidence="1" type="ORF">PI95_018450</name>
</gene>
<name>A0A846HAW9_9CYAN</name>
<comment type="caution">
    <text evidence="1">The sequence shown here is derived from an EMBL/GenBank/DDBJ whole genome shotgun (WGS) entry which is preliminary data.</text>
</comment>
<dbReference type="EMBL" id="JTCM02000042">
    <property type="protein sequence ID" value="NEU74486.1"/>
    <property type="molecule type" value="Genomic_DNA"/>
</dbReference>
<sequence length="80" mass="9165">MKIKGIKRRNSIEIFQEINIPDGQEIVIEILDESTIIVSGESQFWKSLEKFCQEQELEAVSIEPEVFADVRDSSPGREVI</sequence>
<dbReference type="RefSeq" id="WP_039752738.1">
    <property type="nucleotide sequence ID" value="NZ_JTCM02000042.1"/>
</dbReference>